<dbReference type="CDD" id="cd00130">
    <property type="entry name" value="PAS"/>
    <property type="match status" value="1"/>
</dbReference>
<organism evidence="3 4">
    <name type="scientific">Diaphorobacter limosus</name>
    <dbReference type="NCBI Taxonomy" id="3036128"/>
    <lineage>
        <taxon>Bacteria</taxon>
        <taxon>Pseudomonadati</taxon>
        <taxon>Pseudomonadota</taxon>
        <taxon>Betaproteobacteria</taxon>
        <taxon>Burkholderiales</taxon>
        <taxon>Comamonadaceae</taxon>
        <taxon>Diaphorobacter</taxon>
    </lineage>
</organism>
<dbReference type="InterPro" id="IPR035965">
    <property type="entry name" value="PAS-like_dom_sf"/>
</dbReference>
<dbReference type="SUPFAM" id="SSF55785">
    <property type="entry name" value="PYP-like sensor domain (PAS domain)"/>
    <property type="match status" value="1"/>
</dbReference>
<dbReference type="Pfam" id="PF08448">
    <property type="entry name" value="PAS_4"/>
    <property type="match status" value="1"/>
</dbReference>
<dbReference type="InterPro" id="IPR000700">
    <property type="entry name" value="PAS-assoc_C"/>
</dbReference>
<proteinExistence type="predicted"/>
<dbReference type="RefSeq" id="WP_317701188.1">
    <property type="nucleotide sequence ID" value="NZ_CP136921.1"/>
</dbReference>
<protein>
    <submittedName>
        <fullName evidence="3">PAS domain S-box protein</fullName>
    </submittedName>
</protein>
<feature type="domain" description="PAS" evidence="1">
    <location>
        <begin position="12"/>
        <end position="77"/>
    </location>
</feature>
<evidence type="ECO:0000313" key="4">
    <source>
        <dbReference type="Proteomes" id="UP001303211"/>
    </source>
</evidence>
<dbReference type="InterPro" id="IPR001610">
    <property type="entry name" value="PAC"/>
</dbReference>
<evidence type="ECO:0000259" key="2">
    <source>
        <dbReference type="PROSITE" id="PS50113"/>
    </source>
</evidence>
<dbReference type="PROSITE" id="PS50112">
    <property type="entry name" value="PAS"/>
    <property type="match status" value="1"/>
</dbReference>
<dbReference type="NCBIfam" id="TIGR00229">
    <property type="entry name" value="sensory_box"/>
    <property type="match status" value="1"/>
</dbReference>
<dbReference type="Gene3D" id="3.30.450.20">
    <property type="entry name" value="PAS domain"/>
    <property type="match status" value="1"/>
</dbReference>
<dbReference type="EMBL" id="CP136921">
    <property type="protein sequence ID" value="WOO31714.1"/>
    <property type="molecule type" value="Genomic_DNA"/>
</dbReference>
<evidence type="ECO:0000259" key="1">
    <source>
        <dbReference type="PROSITE" id="PS50112"/>
    </source>
</evidence>
<gene>
    <name evidence="3" type="ORF">P4826_15065</name>
</gene>
<reference evidence="3 4" key="1">
    <citation type="submission" date="2023-03" db="EMBL/GenBank/DDBJ databases">
        <title>Diaphorobacter basophil sp. nov., isolated from a sewage-treatment plant.</title>
        <authorList>
            <person name="Yang K."/>
        </authorList>
    </citation>
    <scope>NUCLEOTIDE SEQUENCE [LARGE SCALE GENOMIC DNA]</scope>
    <source>
        <strain evidence="3 4">Y-1</strain>
    </source>
</reference>
<sequence length="138" mass="14967">MSTDTLAPPPWERIVADVADALIFIDRAGVIRAWNAGAEALFGFAAVQTLGQSVDMIIPPHLREAHWRGFERAMQRGACSRPAEVRTTRGLHQDGRRLYVDMSFSVVKDAAGQVLGSAAMARDATARYLAEQAMRAGG</sequence>
<dbReference type="InterPro" id="IPR000014">
    <property type="entry name" value="PAS"/>
</dbReference>
<name>A0ABZ0J448_9BURK</name>
<accession>A0ABZ0J448</accession>
<keyword evidence="4" id="KW-1185">Reference proteome</keyword>
<feature type="domain" description="PAC" evidence="2">
    <location>
        <begin position="81"/>
        <end position="136"/>
    </location>
</feature>
<dbReference type="PROSITE" id="PS50113">
    <property type="entry name" value="PAC"/>
    <property type="match status" value="1"/>
</dbReference>
<evidence type="ECO:0000313" key="3">
    <source>
        <dbReference type="EMBL" id="WOO31714.1"/>
    </source>
</evidence>
<dbReference type="SMART" id="SM00086">
    <property type="entry name" value="PAC"/>
    <property type="match status" value="1"/>
</dbReference>
<dbReference type="SMART" id="SM00091">
    <property type="entry name" value="PAS"/>
    <property type="match status" value="1"/>
</dbReference>
<dbReference type="InterPro" id="IPR013656">
    <property type="entry name" value="PAS_4"/>
</dbReference>
<dbReference type="Proteomes" id="UP001303211">
    <property type="component" value="Chromosome"/>
</dbReference>